<evidence type="ECO:0008006" key="10">
    <source>
        <dbReference type="Google" id="ProtNLM"/>
    </source>
</evidence>
<evidence type="ECO:0000259" key="7">
    <source>
        <dbReference type="Pfam" id="PF18052"/>
    </source>
</evidence>
<dbReference type="EnsemblPlants" id="MELO3C017701.2.1">
    <property type="protein sequence ID" value="MELO3C017701.2.1"/>
    <property type="gene ID" value="MELO3C017701.2"/>
</dbReference>
<dbReference type="SUPFAM" id="SSF52058">
    <property type="entry name" value="L domain-like"/>
    <property type="match status" value="1"/>
</dbReference>
<dbReference type="InterPro" id="IPR041118">
    <property type="entry name" value="Rx_N"/>
</dbReference>
<dbReference type="GO" id="GO:0006952">
    <property type="term" value="P:defense response"/>
    <property type="evidence" value="ECO:0007669"/>
    <property type="project" value="UniProtKB-KW"/>
</dbReference>
<dbReference type="InterPro" id="IPR002182">
    <property type="entry name" value="NB-ARC"/>
</dbReference>
<dbReference type="FunFam" id="3.40.50.300:FF:001091">
    <property type="entry name" value="Probable disease resistance protein At1g61300"/>
    <property type="match status" value="1"/>
</dbReference>
<keyword evidence="1" id="KW-0433">Leucine-rich repeat</keyword>
<evidence type="ECO:0000256" key="3">
    <source>
        <dbReference type="ARBA" id="ARBA00022741"/>
    </source>
</evidence>
<dbReference type="InterPro" id="IPR038005">
    <property type="entry name" value="RX-like_CC"/>
</dbReference>
<organism evidence="9">
    <name type="scientific">Cucumis melo</name>
    <name type="common">Muskmelon</name>
    <dbReference type="NCBI Taxonomy" id="3656"/>
    <lineage>
        <taxon>Eukaryota</taxon>
        <taxon>Viridiplantae</taxon>
        <taxon>Streptophyta</taxon>
        <taxon>Embryophyta</taxon>
        <taxon>Tracheophyta</taxon>
        <taxon>Spermatophyta</taxon>
        <taxon>Magnoliopsida</taxon>
        <taxon>eudicotyledons</taxon>
        <taxon>Gunneridae</taxon>
        <taxon>Pentapetalae</taxon>
        <taxon>rosids</taxon>
        <taxon>fabids</taxon>
        <taxon>Cucurbitales</taxon>
        <taxon>Cucurbitaceae</taxon>
        <taxon>Benincaseae</taxon>
        <taxon>Cucumis</taxon>
    </lineage>
</organism>
<dbReference type="Pfam" id="PF25019">
    <property type="entry name" value="LRR_R13L1-DRL21"/>
    <property type="match status" value="2"/>
</dbReference>
<evidence type="ECO:0000259" key="6">
    <source>
        <dbReference type="Pfam" id="PF00931"/>
    </source>
</evidence>
<dbReference type="InterPro" id="IPR056789">
    <property type="entry name" value="LRR_R13L1-DRL21"/>
</dbReference>
<accession>A0A9I9DFM0</accession>
<dbReference type="Gramene" id="MELO3C017701.2.1">
    <property type="protein sequence ID" value="MELO3C017701.2.1"/>
    <property type="gene ID" value="MELO3C017701.2"/>
</dbReference>
<evidence type="ECO:0000313" key="9">
    <source>
        <dbReference type="EnsemblPlants" id="MELO3C017701.2.1"/>
    </source>
</evidence>
<dbReference type="AlphaFoldDB" id="A0A9I9DFM0"/>
<name>A0A9I9DFM0_CUCME</name>
<dbReference type="PANTHER" id="PTHR36766">
    <property type="entry name" value="PLANT BROAD-SPECTRUM MILDEW RESISTANCE PROTEIN RPW8"/>
    <property type="match status" value="1"/>
</dbReference>
<reference evidence="9" key="1">
    <citation type="submission" date="2023-03" db="UniProtKB">
        <authorList>
            <consortium name="EnsemblPlants"/>
        </authorList>
    </citation>
    <scope>IDENTIFICATION</scope>
</reference>
<keyword evidence="4" id="KW-0611">Plant defense</keyword>
<evidence type="ECO:0000256" key="4">
    <source>
        <dbReference type="ARBA" id="ARBA00022821"/>
    </source>
</evidence>
<dbReference type="PRINTS" id="PR00364">
    <property type="entry name" value="DISEASERSIST"/>
</dbReference>
<keyword evidence="2" id="KW-0677">Repeat</keyword>
<dbReference type="SUPFAM" id="SSF52047">
    <property type="entry name" value="RNI-like"/>
    <property type="match status" value="1"/>
</dbReference>
<dbReference type="InterPro" id="IPR032675">
    <property type="entry name" value="LRR_dom_sf"/>
</dbReference>
<dbReference type="GO" id="GO:0005524">
    <property type="term" value="F:ATP binding"/>
    <property type="evidence" value="ECO:0007669"/>
    <property type="project" value="UniProtKB-KW"/>
</dbReference>
<proteinExistence type="predicted"/>
<keyword evidence="3" id="KW-0547">Nucleotide-binding</keyword>
<dbReference type="Pfam" id="PF18052">
    <property type="entry name" value="Rx_N"/>
    <property type="match status" value="1"/>
</dbReference>
<dbReference type="Gene3D" id="3.80.10.10">
    <property type="entry name" value="Ribonuclease Inhibitor"/>
    <property type="match status" value="3"/>
</dbReference>
<sequence length="1013" mass="115002">MADFLWSFAVDEVLKKTVKLVAEQIGMSWGFKKDLSKLRDSLLMVEAILRDVNRIKAEHQALKLWVEKLEHIVFEADVLLDELSYEDLRRKVETRPVRSFVSSSKNPLVFRLKMANKIKAIAKRLDEHYYAASIMGLVAITSKEVESKPSQILETDSFLDEIGVIGREAEVLEIVNKLLDLSKQEAALSVLSIVGVGGLGKTSLAKAIFHHEMIRENFDRLIWVCVSEPFVINKILRAILETLDANFGGLDNKEALLQELQKLSRNKKYFLVLDDVWNENPDLWNELRACLLKANKKFGSVIVVTTRSDEVANIVETNHQRHHLRKLSNDCCWTLFEKCAFGSDLPVTPRVDHVVREELVKKFGGIPLVLKVFGGMVKLDGNDYCEGLQSTLKNLITLRLGSKIMHLPTGLRKLVNLRHLEFSLSTQTKQMPQHLSRLIQLQTLSSFVVGFDKGCKIEELGPLKNLKGELSPFHLERVKSKNEAMAANLAKKENISDLYFQWSWLSEREDCSNNDLNVLEGLQPHKNLQALKIENFGGEILPNGLFVEKLVKLILYDCKRCETLPMLGHLSKLELLHMRCLDSVKSIGDEFYGNSNDHNERTSLFPKLKTLHISQMKSLELWQEIGSSSNYGATFPHLESLSIVWCSKLMNIPNLFQGPPKLQSLKIFGCEKLTRLPHWLDLCSSLENMVVCNCPSVNNSLPNLEKMPNVSSLTIDKVFEKLPEGLATIRNLKRLEVYGELQGLDWSPFMYLNSSIEILELVNIGVSNLLLQLPRQLEYLTALRSLSIVGFNGIDSLPEWLGNLTSLETLILHCCKNLKSLPSKEAMLNLTKLSRLEVYECFQLQLNEGSYERAKISHIQGASRLVDCGVKSFVNHSKVDKVQEELVEKFGDMPLSLPSSSLKQCFAARSNFHQDYKFKCSNVNSTKVGEEVVLHHFPPSQPTQDFRVNRDVREDSNRNLASNHGHSSFSTYKPALNRLAAFETRELQNSKPFGCFCKLSHPKIFRDRSFAES</sequence>
<dbReference type="PANTHER" id="PTHR36766:SF70">
    <property type="entry name" value="DISEASE RESISTANCE PROTEIN RGA4"/>
    <property type="match status" value="1"/>
</dbReference>
<dbReference type="GO" id="GO:0043531">
    <property type="term" value="F:ADP binding"/>
    <property type="evidence" value="ECO:0007669"/>
    <property type="project" value="InterPro"/>
</dbReference>
<evidence type="ECO:0000256" key="5">
    <source>
        <dbReference type="ARBA" id="ARBA00022840"/>
    </source>
</evidence>
<dbReference type="InterPro" id="IPR027417">
    <property type="entry name" value="P-loop_NTPase"/>
</dbReference>
<feature type="domain" description="NB-ARC" evidence="6">
    <location>
        <begin position="168"/>
        <end position="342"/>
    </location>
</feature>
<keyword evidence="5" id="KW-0067">ATP-binding</keyword>
<feature type="domain" description="Disease resistance N-terminal" evidence="7">
    <location>
        <begin position="9"/>
        <end position="97"/>
    </location>
</feature>
<evidence type="ECO:0000256" key="2">
    <source>
        <dbReference type="ARBA" id="ARBA00022737"/>
    </source>
</evidence>
<dbReference type="GO" id="GO:0051707">
    <property type="term" value="P:response to other organism"/>
    <property type="evidence" value="ECO:0007669"/>
    <property type="project" value="UniProtKB-ARBA"/>
</dbReference>
<evidence type="ECO:0000256" key="1">
    <source>
        <dbReference type="ARBA" id="ARBA00022614"/>
    </source>
</evidence>
<evidence type="ECO:0000259" key="8">
    <source>
        <dbReference type="Pfam" id="PF25019"/>
    </source>
</evidence>
<protein>
    <recommendedName>
        <fullName evidence="10">Disease resistance protein RGA3</fullName>
    </recommendedName>
</protein>
<dbReference type="CDD" id="cd14798">
    <property type="entry name" value="RX-CC_like"/>
    <property type="match status" value="1"/>
</dbReference>
<dbReference type="SUPFAM" id="SSF52540">
    <property type="entry name" value="P-loop containing nucleoside triphosphate hydrolases"/>
    <property type="match status" value="1"/>
</dbReference>
<feature type="domain" description="R13L1/DRL21-like LRR repeat region" evidence="8">
    <location>
        <begin position="457"/>
        <end position="580"/>
    </location>
</feature>
<dbReference type="Gene3D" id="3.40.50.300">
    <property type="entry name" value="P-loop containing nucleotide triphosphate hydrolases"/>
    <property type="match status" value="1"/>
</dbReference>
<feature type="domain" description="R13L1/DRL21-like LRR repeat region" evidence="8">
    <location>
        <begin position="776"/>
        <end position="839"/>
    </location>
</feature>
<dbReference type="Pfam" id="PF00931">
    <property type="entry name" value="NB-ARC"/>
    <property type="match status" value="1"/>
</dbReference>
<dbReference type="Gene3D" id="1.20.5.4130">
    <property type="match status" value="1"/>
</dbReference>